<dbReference type="NCBIfam" id="TIGR01297">
    <property type="entry name" value="CDF"/>
    <property type="match status" value="1"/>
</dbReference>
<feature type="domain" description="Cation efflux protein transmembrane" evidence="8">
    <location>
        <begin position="25"/>
        <end position="218"/>
    </location>
</feature>
<evidence type="ECO:0000256" key="7">
    <source>
        <dbReference type="SAM" id="Phobius"/>
    </source>
</evidence>
<evidence type="ECO:0000256" key="1">
    <source>
        <dbReference type="ARBA" id="ARBA00004141"/>
    </source>
</evidence>
<proteinExistence type="inferred from homology"/>
<dbReference type="PANTHER" id="PTHR43840:SF15">
    <property type="entry name" value="MITOCHONDRIAL METAL TRANSPORTER 1-RELATED"/>
    <property type="match status" value="1"/>
</dbReference>
<evidence type="ECO:0000256" key="6">
    <source>
        <dbReference type="ARBA" id="ARBA00023136"/>
    </source>
</evidence>
<gene>
    <name evidence="10" type="ORF">QU481_02105</name>
</gene>
<comment type="similarity">
    <text evidence="2">Belongs to the cation diffusion facilitator (CDF) transporter (TC 2.A.4) family.</text>
</comment>
<dbReference type="SUPFAM" id="SSF161111">
    <property type="entry name" value="Cation efflux protein transmembrane domain-like"/>
    <property type="match status" value="1"/>
</dbReference>
<feature type="transmembrane region" description="Helical" evidence="7">
    <location>
        <begin position="92"/>
        <end position="113"/>
    </location>
</feature>
<protein>
    <submittedName>
        <fullName evidence="10">Cation diffusion facilitator family transporter</fullName>
    </submittedName>
</protein>
<keyword evidence="11" id="KW-1185">Reference proteome</keyword>
<dbReference type="Pfam" id="PF01545">
    <property type="entry name" value="Cation_efflux"/>
    <property type="match status" value="1"/>
</dbReference>
<evidence type="ECO:0000256" key="2">
    <source>
        <dbReference type="ARBA" id="ARBA00008114"/>
    </source>
</evidence>
<evidence type="ECO:0000259" key="8">
    <source>
        <dbReference type="Pfam" id="PF01545"/>
    </source>
</evidence>
<evidence type="ECO:0000313" key="11">
    <source>
        <dbReference type="Proteomes" id="UP001168540"/>
    </source>
</evidence>
<feature type="transmembrane region" description="Helical" evidence="7">
    <location>
        <begin position="125"/>
        <end position="148"/>
    </location>
</feature>
<accession>A0ABT7XIS8</accession>
<evidence type="ECO:0000256" key="5">
    <source>
        <dbReference type="ARBA" id="ARBA00022989"/>
    </source>
</evidence>
<evidence type="ECO:0000313" key="10">
    <source>
        <dbReference type="EMBL" id="MDN0073686.1"/>
    </source>
</evidence>
<dbReference type="Pfam" id="PF16916">
    <property type="entry name" value="ZT_dimer"/>
    <property type="match status" value="1"/>
</dbReference>
<dbReference type="InterPro" id="IPR058533">
    <property type="entry name" value="Cation_efflux_TM"/>
</dbReference>
<organism evidence="10 11">
    <name type="scientific">Crenobacter oryzisoli</name>
    <dbReference type="NCBI Taxonomy" id="3056844"/>
    <lineage>
        <taxon>Bacteria</taxon>
        <taxon>Pseudomonadati</taxon>
        <taxon>Pseudomonadota</taxon>
        <taxon>Betaproteobacteria</taxon>
        <taxon>Neisseriales</taxon>
        <taxon>Neisseriaceae</taxon>
        <taxon>Crenobacter</taxon>
    </lineage>
</organism>
<dbReference type="EMBL" id="JAUEDK010000003">
    <property type="protein sequence ID" value="MDN0073686.1"/>
    <property type="molecule type" value="Genomic_DNA"/>
</dbReference>
<evidence type="ECO:0000259" key="9">
    <source>
        <dbReference type="Pfam" id="PF16916"/>
    </source>
</evidence>
<keyword evidence="6 7" id="KW-0472">Membrane</keyword>
<dbReference type="Proteomes" id="UP001168540">
    <property type="component" value="Unassembled WGS sequence"/>
</dbReference>
<comment type="caution">
    <text evidence="10">The sequence shown here is derived from an EMBL/GenBank/DDBJ whole genome shotgun (WGS) entry which is preliminary data.</text>
</comment>
<dbReference type="SUPFAM" id="SSF160240">
    <property type="entry name" value="Cation efflux protein cytoplasmic domain-like"/>
    <property type="match status" value="1"/>
</dbReference>
<evidence type="ECO:0000256" key="4">
    <source>
        <dbReference type="ARBA" id="ARBA00022692"/>
    </source>
</evidence>
<comment type="subcellular location">
    <subcellularLocation>
        <location evidence="1">Membrane</location>
        <topology evidence="1">Multi-pass membrane protein</topology>
    </subcellularLocation>
</comment>
<dbReference type="InterPro" id="IPR027469">
    <property type="entry name" value="Cation_efflux_TMD_sf"/>
</dbReference>
<dbReference type="InterPro" id="IPR002524">
    <property type="entry name" value="Cation_efflux"/>
</dbReference>
<dbReference type="InterPro" id="IPR036837">
    <property type="entry name" value="Cation_efflux_CTD_sf"/>
</dbReference>
<dbReference type="Gene3D" id="3.30.70.1350">
    <property type="entry name" value="Cation efflux protein, cytoplasmic domain"/>
    <property type="match status" value="1"/>
</dbReference>
<keyword evidence="3" id="KW-0813">Transport</keyword>
<feature type="domain" description="Cation efflux protein cytoplasmic" evidence="9">
    <location>
        <begin position="222"/>
        <end position="297"/>
    </location>
</feature>
<sequence>MPILSPDTDRQFALDKQQAAKRSTLVSVAVNLALSACQIVIGTIAHSSALIADGVHSLSDLVSDFVVLYANKHSHKAADSDHQYGHARFETAASLAIGVLLLVVGVGMLWAAAMKFEDPSKIPTVHFIALWMALTTLGAKEGLFRYMLAVARRVKSSMLIANAWHARSDAASSLVVAIGIVGNLMGLPLLDPLAAAIVGFMISRTGWNFSREALNDLMDRALDEQQVKAIRATLAETEGIRNVHDLRTRKMGDLAVVDAHLLVDSHLSVSEGHQLALKAHQRVSERFPVVTVTLHIDADPDQNADDPSLPSRRALLDMLNSRLGVPLAFDDLRAHYLGGKIELEIYVDDDDAAREVELRRAAATLPQLRSVQLFQRMG</sequence>
<keyword evidence="5 7" id="KW-1133">Transmembrane helix</keyword>
<feature type="transmembrane region" description="Helical" evidence="7">
    <location>
        <begin position="169"/>
        <end position="187"/>
    </location>
</feature>
<dbReference type="InterPro" id="IPR027470">
    <property type="entry name" value="Cation_efflux_CTD"/>
</dbReference>
<name>A0ABT7XIS8_9NEIS</name>
<dbReference type="InterPro" id="IPR050291">
    <property type="entry name" value="CDF_Transporter"/>
</dbReference>
<dbReference type="PANTHER" id="PTHR43840">
    <property type="entry name" value="MITOCHONDRIAL METAL TRANSPORTER 1-RELATED"/>
    <property type="match status" value="1"/>
</dbReference>
<reference evidence="10" key="1">
    <citation type="submission" date="2023-06" db="EMBL/GenBank/DDBJ databases">
        <authorList>
            <person name="Zhang S."/>
        </authorList>
    </citation>
    <scope>NUCLEOTIDE SEQUENCE</scope>
    <source>
        <strain evidence="10">SG2303</strain>
    </source>
</reference>
<dbReference type="Gene3D" id="1.20.1510.10">
    <property type="entry name" value="Cation efflux protein transmembrane domain"/>
    <property type="match status" value="1"/>
</dbReference>
<keyword evidence="4 7" id="KW-0812">Transmembrane</keyword>
<dbReference type="RefSeq" id="WP_289828218.1">
    <property type="nucleotide sequence ID" value="NZ_JAUEDK010000003.1"/>
</dbReference>
<evidence type="ECO:0000256" key="3">
    <source>
        <dbReference type="ARBA" id="ARBA00022448"/>
    </source>
</evidence>